<sequence>MTQKTQLGGESQLLWGPIGSSLESVDDIEAAIRDKYKPGDVIPRLYKATFEEISTSQAIHATVGHEEPTS</sequence>
<organism evidence="1">
    <name type="scientific">marine sediment metagenome</name>
    <dbReference type="NCBI Taxonomy" id="412755"/>
    <lineage>
        <taxon>unclassified sequences</taxon>
        <taxon>metagenomes</taxon>
        <taxon>ecological metagenomes</taxon>
    </lineage>
</organism>
<proteinExistence type="predicted"/>
<dbReference type="AlphaFoldDB" id="A0A0F9K5D7"/>
<name>A0A0F9K5D7_9ZZZZ</name>
<comment type="caution">
    <text evidence="1">The sequence shown here is derived from an EMBL/GenBank/DDBJ whole genome shotgun (WGS) entry which is preliminary data.</text>
</comment>
<reference evidence="1" key="1">
    <citation type="journal article" date="2015" name="Nature">
        <title>Complex archaea that bridge the gap between prokaryotes and eukaryotes.</title>
        <authorList>
            <person name="Spang A."/>
            <person name="Saw J.H."/>
            <person name="Jorgensen S.L."/>
            <person name="Zaremba-Niedzwiedzka K."/>
            <person name="Martijn J."/>
            <person name="Lind A.E."/>
            <person name="van Eijk R."/>
            <person name="Schleper C."/>
            <person name="Guy L."/>
            <person name="Ettema T.J."/>
        </authorList>
    </citation>
    <scope>NUCLEOTIDE SEQUENCE</scope>
</reference>
<accession>A0A0F9K5D7</accession>
<evidence type="ECO:0000313" key="1">
    <source>
        <dbReference type="EMBL" id="KKM77238.1"/>
    </source>
</evidence>
<gene>
    <name evidence="1" type="ORF">LCGC14_1372140</name>
</gene>
<protein>
    <submittedName>
        <fullName evidence="1">Uncharacterized protein</fullName>
    </submittedName>
</protein>
<dbReference type="EMBL" id="LAZR01008674">
    <property type="protein sequence ID" value="KKM77238.1"/>
    <property type="molecule type" value="Genomic_DNA"/>
</dbReference>